<organism evidence="4 5">
    <name type="scientific">Sorangium cellulosum</name>
    <name type="common">Polyangium cellulosum</name>
    <dbReference type="NCBI Taxonomy" id="56"/>
    <lineage>
        <taxon>Bacteria</taxon>
        <taxon>Pseudomonadati</taxon>
        <taxon>Myxococcota</taxon>
        <taxon>Polyangia</taxon>
        <taxon>Polyangiales</taxon>
        <taxon>Polyangiaceae</taxon>
        <taxon>Sorangium</taxon>
    </lineage>
</organism>
<dbReference type="InterPro" id="IPR000297">
    <property type="entry name" value="PPIase_PpiC"/>
</dbReference>
<dbReference type="Pfam" id="PF13145">
    <property type="entry name" value="Rotamase_2"/>
    <property type="match status" value="1"/>
</dbReference>
<evidence type="ECO:0000256" key="1">
    <source>
        <dbReference type="SAM" id="MobiDB-lite"/>
    </source>
</evidence>
<evidence type="ECO:0000313" key="4">
    <source>
        <dbReference type="EMBL" id="KYF55832.1"/>
    </source>
</evidence>
<dbReference type="PROSITE" id="PS51257">
    <property type="entry name" value="PROKAR_LIPOPROTEIN"/>
    <property type="match status" value="1"/>
</dbReference>
<dbReference type="InterPro" id="IPR050245">
    <property type="entry name" value="PrsA_foldase"/>
</dbReference>
<dbReference type="Proteomes" id="UP000075420">
    <property type="component" value="Unassembled WGS sequence"/>
</dbReference>
<dbReference type="PANTHER" id="PTHR47245">
    <property type="entry name" value="PEPTIDYLPROLYL ISOMERASE"/>
    <property type="match status" value="1"/>
</dbReference>
<sequence>MTRAPVLRPLLAMAFATLVAGCDEPALQVPADAGDPVLGLTAEQSARVLAKVGDRVITLGDFGRTLERMDQFDRLRYQTKERRRELLSDIIDAELLALEARRRGLDKDSTVEDAIRQILREAMIAQARKGLPAPADIPASEVRAYYEANADKFVEPERRRVAAIVVGDRALGEKVLKEALKAGSSSAWGELFLKHSLTAPRDRSASPPLDLAGELGIVSPPGDPRGAHPQVPEPVRAAVFQIGSVGAVGDALVEVDGRFYIVRLSGLTGGHRRELAEAERSIRVALLQQKMQDQERALEEELRKKFPVEINDAALASVKLPEQLTPPGSAPQPDPAKPRAPQPERSGDAAAPSSDAGK</sequence>
<evidence type="ECO:0000256" key="2">
    <source>
        <dbReference type="SAM" id="SignalP"/>
    </source>
</evidence>
<gene>
    <name evidence="4" type="ORF">BE08_31900</name>
</gene>
<name>A0A150PJI4_SORCE</name>
<dbReference type="GO" id="GO:0003755">
    <property type="term" value="F:peptidyl-prolyl cis-trans isomerase activity"/>
    <property type="evidence" value="ECO:0007669"/>
    <property type="project" value="InterPro"/>
</dbReference>
<feature type="compositionally biased region" description="Low complexity" evidence="1">
    <location>
        <begin position="348"/>
        <end position="358"/>
    </location>
</feature>
<dbReference type="InterPro" id="IPR027304">
    <property type="entry name" value="Trigger_fact/SurA_dom_sf"/>
</dbReference>
<dbReference type="AlphaFoldDB" id="A0A150PJI4"/>
<evidence type="ECO:0000259" key="3">
    <source>
        <dbReference type="Pfam" id="PF13145"/>
    </source>
</evidence>
<feature type="chain" id="PRO_5007565959" description="PpiC domain-containing protein" evidence="2">
    <location>
        <begin position="21"/>
        <end position="358"/>
    </location>
</feature>
<evidence type="ECO:0000313" key="5">
    <source>
        <dbReference type="Proteomes" id="UP000075420"/>
    </source>
</evidence>
<feature type="domain" description="PpiC" evidence="3">
    <location>
        <begin position="138"/>
        <end position="279"/>
    </location>
</feature>
<reference evidence="4 5" key="1">
    <citation type="submission" date="2014-02" db="EMBL/GenBank/DDBJ databases">
        <title>The small core and large imbalanced accessory genome model reveals a collaborative survival strategy of Sorangium cellulosum strains in nature.</title>
        <authorList>
            <person name="Han K."/>
            <person name="Peng R."/>
            <person name="Blom J."/>
            <person name="Li Y.-Z."/>
        </authorList>
    </citation>
    <scope>NUCLEOTIDE SEQUENCE [LARGE SCALE GENOMIC DNA]</scope>
    <source>
        <strain evidence="4 5">So0157-25</strain>
    </source>
</reference>
<dbReference type="Gene3D" id="1.10.4030.10">
    <property type="entry name" value="Porin chaperone SurA, peptide-binding domain"/>
    <property type="match status" value="1"/>
</dbReference>
<feature type="compositionally biased region" description="Pro residues" evidence="1">
    <location>
        <begin position="328"/>
        <end position="341"/>
    </location>
</feature>
<protein>
    <recommendedName>
        <fullName evidence="3">PpiC domain-containing protein</fullName>
    </recommendedName>
</protein>
<dbReference type="EMBL" id="JELY01001420">
    <property type="protein sequence ID" value="KYF55832.1"/>
    <property type="molecule type" value="Genomic_DNA"/>
</dbReference>
<proteinExistence type="predicted"/>
<dbReference type="SUPFAM" id="SSF109998">
    <property type="entry name" value="Triger factor/SurA peptide-binding domain-like"/>
    <property type="match status" value="1"/>
</dbReference>
<feature type="region of interest" description="Disordered" evidence="1">
    <location>
        <begin position="317"/>
        <end position="358"/>
    </location>
</feature>
<accession>A0A150PJI4</accession>
<comment type="caution">
    <text evidence="4">The sequence shown here is derived from an EMBL/GenBank/DDBJ whole genome shotgun (WGS) entry which is preliminary data.</text>
</comment>
<feature type="signal peptide" evidence="2">
    <location>
        <begin position="1"/>
        <end position="20"/>
    </location>
</feature>
<keyword evidence="2" id="KW-0732">Signal</keyword>
<dbReference type="PANTHER" id="PTHR47245:SF2">
    <property type="entry name" value="PEPTIDYL-PROLYL CIS-TRANS ISOMERASE HP_0175-RELATED"/>
    <property type="match status" value="1"/>
</dbReference>